<gene>
    <name evidence="1" type="ORF">B0537_09315</name>
</gene>
<organism evidence="1 2">
    <name type="scientific">Desulforamulus ferrireducens</name>
    <dbReference type="NCBI Taxonomy" id="1833852"/>
    <lineage>
        <taxon>Bacteria</taxon>
        <taxon>Bacillati</taxon>
        <taxon>Bacillota</taxon>
        <taxon>Clostridia</taxon>
        <taxon>Eubacteriales</taxon>
        <taxon>Peptococcaceae</taxon>
        <taxon>Desulforamulus</taxon>
    </lineage>
</organism>
<dbReference type="InterPro" id="IPR007536">
    <property type="entry name" value="16SrRNA_methylTrfase_J"/>
</dbReference>
<evidence type="ECO:0000313" key="1">
    <source>
        <dbReference type="EMBL" id="AQS59264.1"/>
    </source>
</evidence>
<proteinExistence type="predicted"/>
<name>A0A1S6IWW1_9FIRM</name>
<evidence type="ECO:0008006" key="3">
    <source>
        <dbReference type="Google" id="ProtNLM"/>
    </source>
</evidence>
<dbReference type="PANTHER" id="PTHR36112:SF1">
    <property type="entry name" value="RIBOSOMAL RNA SMALL SUBUNIT METHYLTRANSFERASE J"/>
    <property type="match status" value="1"/>
</dbReference>
<dbReference type="EMBL" id="CP019698">
    <property type="protein sequence ID" value="AQS59264.1"/>
    <property type="molecule type" value="Genomic_DNA"/>
</dbReference>
<dbReference type="Gene3D" id="3.40.50.150">
    <property type="entry name" value="Vaccinia Virus protein VP39"/>
    <property type="match status" value="1"/>
</dbReference>
<dbReference type="Proteomes" id="UP000189464">
    <property type="component" value="Chromosome"/>
</dbReference>
<dbReference type="InterPro" id="IPR029063">
    <property type="entry name" value="SAM-dependent_MTases_sf"/>
</dbReference>
<reference evidence="1 2" key="1">
    <citation type="journal article" date="2016" name="Int. J. Syst. Evol. Microbiol.">
        <title>Desulfotomaculum ferrireducens sp. nov., a moderately thermophilic sulfate-reducing and dissimilatory Fe(III)-reducing bacterium isolated from compost.</title>
        <authorList>
            <person name="Yang G."/>
            <person name="Guo J."/>
            <person name="Zhuang L."/>
            <person name="Yuan Y."/>
            <person name="Zhou S."/>
        </authorList>
    </citation>
    <scope>NUCLEOTIDE SEQUENCE [LARGE SCALE GENOMIC DNA]</scope>
    <source>
        <strain evidence="1 2">GSS09</strain>
    </source>
</reference>
<dbReference type="RefSeq" id="WP_077714334.1">
    <property type="nucleotide sequence ID" value="NZ_CP019698.1"/>
</dbReference>
<dbReference type="GO" id="GO:0008990">
    <property type="term" value="F:rRNA (guanine-N2-)-methyltransferase activity"/>
    <property type="evidence" value="ECO:0007669"/>
    <property type="project" value="InterPro"/>
</dbReference>
<keyword evidence="2" id="KW-1185">Reference proteome</keyword>
<dbReference type="OrthoDB" id="1653798at2"/>
<dbReference type="STRING" id="1833852.B0537_09315"/>
<evidence type="ECO:0000313" key="2">
    <source>
        <dbReference type="Proteomes" id="UP000189464"/>
    </source>
</evidence>
<dbReference type="SUPFAM" id="SSF53335">
    <property type="entry name" value="S-adenosyl-L-methionine-dependent methyltransferases"/>
    <property type="match status" value="1"/>
</dbReference>
<dbReference type="Pfam" id="PF04445">
    <property type="entry name" value="SAM_MT"/>
    <property type="match status" value="1"/>
</dbReference>
<dbReference type="PANTHER" id="PTHR36112">
    <property type="entry name" value="RIBOSOMAL RNA SMALL SUBUNIT METHYLTRANSFERASE J"/>
    <property type="match status" value="1"/>
</dbReference>
<accession>A0A1S6IWW1</accession>
<sequence>MKDSIVITTGIRSAEQLEQEALALSRELQAPYLPRKKLSLQALRELSGSNLILIVTKEKLSLLVDDKELFFHPGLAKLRIKEMQTGKTDQMISAMDLREGDTLLDCTLGLASDALVASFVVGPRGKVIGLEDSRPVAEIVRRGLKTYSGEKPALLEAMRRIQVINEHHLNYLRQQPDNSFDVVYFDPMFRVPKEKSSSLEPLRPLANHSPLTAEAVQEAIRVARQRVVMKESSDSQEFFRLGFHTIQGGRYSPVAYGIIQKGGSS</sequence>
<dbReference type="KEGG" id="dfg:B0537_09315"/>
<protein>
    <recommendedName>
        <fullName evidence="3">SAM-dependent methyltransferase</fullName>
    </recommendedName>
</protein>
<dbReference type="AlphaFoldDB" id="A0A1S6IWW1"/>